<evidence type="ECO:0000256" key="1">
    <source>
        <dbReference type="SAM" id="Phobius"/>
    </source>
</evidence>
<keyword evidence="1" id="KW-0472">Membrane</keyword>
<feature type="transmembrane region" description="Helical" evidence="1">
    <location>
        <begin position="316"/>
        <end position="344"/>
    </location>
</feature>
<comment type="caution">
    <text evidence="2">The sequence shown here is derived from an EMBL/GenBank/DDBJ whole genome shotgun (WGS) entry which is preliminary data.</text>
</comment>
<accession>A0A926NNX8</accession>
<name>A0A926NNX8_9SPHI</name>
<feature type="transmembrane region" description="Helical" evidence="1">
    <location>
        <begin position="112"/>
        <end position="135"/>
    </location>
</feature>
<dbReference type="RefSeq" id="WP_191164434.1">
    <property type="nucleotide sequence ID" value="NZ_JACWMX010000006.1"/>
</dbReference>
<sequence length="393" mass="44935">MNLKLGFVIFLVIFSIKFFDATIAQSGILKNLTYGYILIAVLISLPYFFKFKGGFVLPIQLITSAIIFSIFMAQITWGQELSYAPTTLPYLIWPIFFYLLNSKISIRNIETIVLVYGTLYIILFLFQFTHSNIVYFGFHEEFKEDRGIIRVNFPGGGVFFLSCFIAINKVTTTAAKYKYLWFTYAIIGIVIVVLQVTRQTIFVMLLLYLIHFLRSVKPKYKIAVVLLFVVAGYAFISMETKLSNGLRDQQKEDASAGKDYIRIKAADYFLTQFTPNLASKIFGNGFANDTSRYGKAVLALGDSYGYFLSDVGLVEVYISFGIFSILGYLLIFIKSFTITIPAAYYYLKYYLWMIMATSLTSDSLINYGFLITTIFVLYIYQRLYMLSVQNSSS</sequence>
<protein>
    <submittedName>
        <fullName evidence="2">Uncharacterized protein</fullName>
    </submittedName>
</protein>
<feature type="transmembrane region" description="Helical" evidence="1">
    <location>
        <begin position="56"/>
        <end position="77"/>
    </location>
</feature>
<feature type="transmembrane region" description="Helical" evidence="1">
    <location>
        <begin position="31"/>
        <end position="49"/>
    </location>
</feature>
<feature type="transmembrane region" description="Helical" evidence="1">
    <location>
        <begin position="220"/>
        <end position="238"/>
    </location>
</feature>
<feature type="transmembrane region" description="Helical" evidence="1">
    <location>
        <begin position="147"/>
        <end position="167"/>
    </location>
</feature>
<feature type="transmembrane region" description="Helical" evidence="1">
    <location>
        <begin position="364"/>
        <end position="380"/>
    </location>
</feature>
<dbReference type="AlphaFoldDB" id="A0A926NNX8"/>
<proteinExistence type="predicted"/>
<keyword evidence="1" id="KW-1133">Transmembrane helix</keyword>
<feature type="transmembrane region" description="Helical" evidence="1">
    <location>
        <begin position="179"/>
        <end position="208"/>
    </location>
</feature>
<gene>
    <name evidence="2" type="ORF">IDJ76_16225</name>
</gene>
<dbReference type="Proteomes" id="UP000619078">
    <property type="component" value="Unassembled WGS sequence"/>
</dbReference>
<evidence type="ECO:0000313" key="2">
    <source>
        <dbReference type="EMBL" id="MBD1394656.1"/>
    </source>
</evidence>
<organism evidence="2 3">
    <name type="scientific">Mucilaginibacter glaciei</name>
    <dbReference type="NCBI Taxonomy" id="2772109"/>
    <lineage>
        <taxon>Bacteria</taxon>
        <taxon>Pseudomonadati</taxon>
        <taxon>Bacteroidota</taxon>
        <taxon>Sphingobacteriia</taxon>
        <taxon>Sphingobacteriales</taxon>
        <taxon>Sphingobacteriaceae</taxon>
        <taxon>Mucilaginibacter</taxon>
    </lineage>
</organism>
<reference evidence="2" key="1">
    <citation type="submission" date="2020-09" db="EMBL/GenBank/DDBJ databases">
        <title>Novel species of Mucilaginibacter isolated from a glacier on the Tibetan Plateau.</title>
        <authorList>
            <person name="Liu Q."/>
            <person name="Xin Y.-H."/>
        </authorList>
    </citation>
    <scope>NUCLEOTIDE SEQUENCE</scope>
    <source>
        <strain evidence="2">ZB1P21</strain>
    </source>
</reference>
<evidence type="ECO:0000313" key="3">
    <source>
        <dbReference type="Proteomes" id="UP000619078"/>
    </source>
</evidence>
<keyword evidence="1" id="KW-0812">Transmembrane</keyword>
<dbReference type="EMBL" id="JACWMX010000006">
    <property type="protein sequence ID" value="MBD1394656.1"/>
    <property type="molecule type" value="Genomic_DNA"/>
</dbReference>
<feature type="transmembrane region" description="Helical" evidence="1">
    <location>
        <begin position="83"/>
        <end position="100"/>
    </location>
</feature>
<keyword evidence="3" id="KW-1185">Reference proteome</keyword>